<dbReference type="AlphaFoldDB" id="A0A0P7B8Q3"/>
<protein>
    <submittedName>
        <fullName evidence="2">Uncharacterized protein</fullName>
    </submittedName>
</protein>
<keyword evidence="1" id="KW-0812">Transmembrane</keyword>
<accession>A0A0P7B8Q3</accession>
<dbReference type="EMBL" id="LGTQ01000015">
    <property type="protein sequence ID" value="KPM46674.1"/>
    <property type="molecule type" value="Genomic_DNA"/>
</dbReference>
<name>A0A0P7B8Q3_9BACT</name>
<evidence type="ECO:0000256" key="1">
    <source>
        <dbReference type="SAM" id="Phobius"/>
    </source>
</evidence>
<organism evidence="2 3">
    <name type="scientific">Jiulongibacter sediminis</name>
    <dbReference type="NCBI Taxonomy" id="1605367"/>
    <lineage>
        <taxon>Bacteria</taxon>
        <taxon>Pseudomonadati</taxon>
        <taxon>Bacteroidota</taxon>
        <taxon>Cytophagia</taxon>
        <taxon>Cytophagales</taxon>
        <taxon>Leadbetterellaceae</taxon>
        <taxon>Jiulongibacter</taxon>
    </lineage>
</organism>
<evidence type="ECO:0000313" key="3">
    <source>
        <dbReference type="Proteomes" id="UP000050454"/>
    </source>
</evidence>
<proteinExistence type="predicted"/>
<sequence>MKLNLGKVKKGLIQIAIAAAIVILLVSTQKIRRAILIGRINDNLKLTKGKIISYSRKKNRPIIEYTFSSNSTSYSGTVGVFGSSLNYLGKTFWVAYDSLDSRNHALILYHSNLEEFGFDLSDSIKFKTLPKNAYREDWLGF</sequence>
<evidence type="ECO:0000313" key="2">
    <source>
        <dbReference type="EMBL" id="KPM46674.1"/>
    </source>
</evidence>
<keyword evidence="1" id="KW-0472">Membrane</keyword>
<dbReference type="RefSeq" id="WP_055151345.1">
    <property type="nucleotide sequence ID" value="NZ_JXSZ01000015.1"/>
</dbReference>
<keyword evidence="3" id="KW-1185">Reference proteome</keyword>
<comment type="caution">
    <text evidence="2">The sequence shown here is derived from an EMBL/GenBank/DDBJ whole genome shotgun (WGS) entry which is preliminary data.</text>
</comment>
<dbReference type="Proteomes" id="UP000050454">
    <property type="component" value="Unassembled WGS sequence"/>
</dbReference>
<gene>
    <name evidence="2" type="ORF">AFM12_17975</name>
</gene>
<keyword evidence="1" id="KW-1133">Transmembrane helix</keyword>
<reference evidence="2 3" key="1">
    <citation type="submission" date="2015-07" db="EMBL/GenBank/DDBJ databases">
        <title>The draft genome sequence of Leadbetterella sp. JN14-9.</title>
        <authorList>
            <person name="Liu Y."/>
            <person name="Du J."/>
            <person name="Shao Z."/>
        </authorList>
    </citation>
    <scope>NUCLEOTIDE SEQUENCE [LARGE SCALE GENOMIC DNA]</scope>
    <source>
        <strain evidence="2 3">JN14-9</strain>
    </source>
</reference>
<feature type="transmembrane region" description="Helical" evidence="1">
    <location>
        <begin position="12"/>
        <end position="31"/>
    </location>
</feature>